<dbReference type="EMBL" id="X79270">
    <property type="protein sequence ID" value="CAA55857.1"/>
    <property type="molecule type" value="Genomic_RNA"/>
</dbReference>
<gene>
    <name evidence="1" type="primary">ORF3</name>
</gene>
<evidence type="ECO:0000313" key="1">
    <source>
        <dbReference type="EMBL" id="CAA55857.1"/>
    </source>
</evidence>
<protein>
    <submittedName>
        <fullName evidence="1">RNA binding protein (Putative)</fullName>
    </submittedName>
</protein>
<name>Q80838_9VIRU</name>
<dbReference type="OrthoDB" id="23377at10239"/>
<proteinExistence type="predicted"/>
<dbReference type="GeneID" id="37620441"/>
<dbReference type="RefSeq" id="YP_009508900.1">
    <property type="nucleotide sequence ID" value="NC_039087.1"/>
</dbReference>
<keyword evidence="2" id="KW-1185">Reference proteome</keyword>
<accession>Q80838</accession>
<sequence>MDDPSFLTGVSTLAKKRRARKLGICNCGAMFATHNKDCRKRGMGLHYLMRLDWVRKGRVAKSETLYPALVAWICKAYRLCEITMFKSDDCYCEDHLSYNRNEKIIRLIMTGREPV</sequence>
<dbReference type="KEGG" id="vg:37620441"/>
<dbReference type="Proteomes" id="UP000244413">
    <property type="component" value="Segment"/>
</dbReference>
<evidence type="ECO:0000313" key="2">
    <source>
        <dbReference type="Proteomes" id="UP000244413"/>
    </source>
</evidence>
<reference evidence="1 2" key="1">
    <citation type="submission" date="1994-05" db="EMBL/GenBank/DDBJ databases">
        <title>Nucleotide sequence of 3' end of Heracleum latent virus.</title>
        <authorList>
            <person name="Minafra A."/>
            <person name="Martelli"/>
            <person name="Murant"/>
        </authorList>
    </citation>
    <scope>NUCLEOTIDE SEQUENCE [LARGE SCALE GENOMIC DNA]</scope>
    <source>
        <strain evidence="1">Scottish</strain>
    </source>
</reference>
<organism evidence="1 2">
    <name type="scientific">Heracleum latent virus</name>
    <dbReference type="NCBI Taxonomy" id="48876"/>
    <lineage>
        <taxon>Viruses</taxon>
        <taxon>Riboviria</taxon>
        <taxon>Orthornavirae</taxon>
        <taxon>Kitrinoviricota</taxon>
        <taxon>Alsuviricetes</taxon>
        <taxon>Tymovirales</taxon>
        <taxon>Betaflexiviridae</taxon>
        <taxon>Trivirinae</taxon>
        <taxon>Vitivirus</taxon>
        <taxon>Vitivirus latensheraclei</taxon>
    </lineage>
</organism>